<dbReference type="Proteomes" id="UP001642360">
    <property type="component" value="Unassembled WGS sequence"/>
</dbReference>
<dbReference type="AlphaFoldDB" id="A0ABC8UPI8"/>
<sequence length="224" mass="25742">MAQENLCKFHITMFPWFAFGHMTPYFHLSNELVQRGHKISFLPSKKAYLQLHHTNIHTHLISFHTLTTPHVHGLTPGTETASNIPIVLTVPARKYPKDRQLTEAELLEPLPGYPSSTVMYRPHEAGSLSFMTLEFGASTTFYERITTAMKQCDALSIRTCQEIEGSFCEYIGSQYGKPMFLTGPVLPEPPKTAFEDWWAKWLGVFEPISFRLRDRKSFSNFHFI</sequence>
<dbReference type="EMBL" id="CAUOFW020008502">
    <property type="protein sequence ID" value="CAK9182971.1"/>
    <property type="molecule type" value="Genomic_DNA"/>
</dbReference>
<evidence type="ECO:0000313" key="3">
    <source>
        <dbReference type="EMBL" id="CAK9182972.1"/>
    </source>
</evidence>
<comment type="caution">
    <text evidence="2">The sequence shown here is derived from an EMBL/GenBank/DDBJ whole genome shotgun (WGS) entry which is preliminary data.</text>
</comment>
<keyword evidence="4" id="KW-1185">Reference proteome</keyword>
<reference evidence="2 4" key="1">
    <citation type="submission" date="2024-02" db="EMBL/GenBank/DDBJ databases">
        <authorList>
            <person name="Vignale AGUSTIN F."/>
            <person name="Sosa J E."/>
            <person name="Modenutti C."/>
        </authorList>
    </citation>
    <scope>NUCLEOTIDE SEQUENCE [LARGE SCALE GENOMIC DNA]</scope>
</reference>
<gene>
    <name evidence="2" type="ORF">ILEXP_LOCUS53206</name>
    <name evidence="3" type="ORF">ILEXP_LOCUS53207</name>
</gene>
<name>A0ABC8UPI8_9AQUA</name>
<evidence type="ECO:0000313" key="2">
    <source>
        <dbReference type="EMBL" id="CAK9182971.1"/>
    </source>
</evidence>
<evidence type="ECO:0000313" key="4">
    <source>
        <dbReference type="Proteomes" id="UP001642360"/>
    </source>
</evidence>
<accession>A0ABC8UPI8</accession>
<dbReference type="SUPFAM" id="SSF53756">
    <property type="entry name" value="UDP-Glycosyltransferase/glycogen phosphorylase"/>
    <property type="match status" value="1"/>
</dbReference>
<comment type="similarity">
    <text evidence="1">Belongs to the UDP-glycosyltransferase family.</text>
</comment>
<dbReference type="PANTHER" id="PTHR48049">
    <property type="entry name" value="GLYCOSYLTRANSFERASE"/>
    <property type="match status" value="1"/>
</dbReference>
<dbReference type="EMBL" id="CAUOFW020008502">
    <property type="protein sequence ID" value="CAK9182972.1"/>
    <property type="molecule type" value="Genomic_DNA"/>
</dbReference>
<organism evidence="2 4">
    <name type="scientific">Ilex paraguariensis</name>
    <name type="common">yerba mate</name>
    <dbReference type="NCBI Taxonomy" id="185542"/>
    <lineage>
        <taxon>Eukaryota</taxon>
        <taxon>Viridiplantae</taxon>
        <taxon>Streptophyta</taxon>
        <taxon>Embryophyta</taxon>
        <taxon>Tracheophyta</taxon>
        <taxon>Spermatophyta</taxon>
        <taxon>Magnoliopsida</taxon>
        <taxon>eudicotyledons</taxon>
        <taxon>Gunneridae</taxon>
        <taxon>Pentapetalae</taxon>
        <taxon>asterids</taxon>
        <taxon>campanulids</taxon>
        <taxon>Aquifoliales</taxon>
        <taxon>Aquifoliaceae</taxon>
        <taxon>Ilex</taxon>
    </lineage>
</organism>
<protein>
    <submittedName>
        <fullName evidence="2">Uncharacterized protein</fullName>
    </submittedName>
</protein>
<dbReference type="PANTHER" id="PTHR48049:SF91">
    <property type="entry name" value="UDP-GLYCOSYLTRANSFERASE 79B7-RELATED"/>
    <property type="match status" value="1"/>
</dbReference>
<proteinExistence type="inferred from homology"/>
<evidence type="ECO:0000256" key="1">
    <source>
        <dbReference type="ARBA" id="ARBA00009995"/>
    </source>
</evidence>
<dbReference type="InterPro" id="IPR050481">
    <property type="entry name" value="UDP-glycosyltransf_plant"/>
</dbReference>
<dbReference type="Gene3D" id="3.40.50.2000">
    <property type="entry name" value="Glycogen Phosphorylase B"/>
    <property type="match status" value="2"/>
</dbReference>